<feature type="compositionally biased region" description="Low complexity" evidence="1">
    <location>
        <begin position="1"/>
        <end position="10"/>
    </location>
</feature>
<dbReference type="RefSeq" id="WP_245679851.1">
    <property type="nucleotide sequence ID" value="NZ_FNEI01000009.1"/>
</dbReference>
<gene>
    <name evidence="2" type="ORF">SAMN05216555_109139</name>
</gene>
<dbReference type="InterPro" id="IPR045423">
    <property type="entry name" value="DUF6510"/>
</dbReference>
<dbReference type="EMBL" id="FNEI01000009">
    <property type="protein sequence ID" value="SDJ33249.1"/>
    <property type="molecule type" value="Genomic_DNA"/>
</dbReference>
<evidence type="ECO:0000313" key="3">
    <source>
        <dbReference type="Proteomes" id="UP000182130"/>
    </source>
</evidence>
<name>A0A1G8SVH4_9MICC</name>
<keyword evidence="3" id="KW-1185">Reference proteome</keyword>
<proteinExistence type="predicted"/>
<dbReference type="Pfam" id="PF20120">
    <property type="entry name" value="DUF6510"/>
    <property type="match status" value="1"/>
</dbReference>
<evidence type="ECO:0000256" key="1">
    <source>
        <dbReference type="SAM" id="MobiDB-lite"/>
    </source>
</evidence>
<dbReference type="STRING" id="1045773.SAMN05216555_109139"/>
<protein>
    <submittedName>
        <fullName evidence="2">MJ0042 family finger-like domain-containing protein</fullName>
    </submittedName>
</protein>
<accession>A0A1G8SVH4</accession>
<feature type="region of interest" description="Disordered" evidence="1">
    <location>
        <begin position="1"/>
        <end position="23"/>
    </location>
</feature>
<feature type="compositionally biased region" description="Basic and acidic residues" evidence="1">
    <location>
        <begin position="13"/>
        <end position="22"/>
    </location>
</feature>
<dbReference type="Proteomes" id="UP000182130">
    <property type="component" value="Unassembled WGS sequence"/>
</dbReference>
<evidence type="ECO:0000313" key="2">
    <source>
        <dbReference type="EMBL" id="SDJ33249.1"/>
    </source>
</evidence>
<sequence length="115" mass="12108">MSGNSSAASGSEEDPRFGDRDIAGIPGNPISHLDGNAAAGALWELFRFDIVAAIGRCKHCGAVSVVARAKVYADGPGIVVRCGSCEGVLLRLVETPTRYWLDVSGLSYLQIDRGE</sequence>
<dbReference type="NCBIfam" id="TIGR02098">
    <property type="entry name" value="MJ0042_CXXC"/>
    <property type="match status" value="1"/>
</dbReference>
<dbReference type="AlphaFoldDB" id="A0A1G8SVH4"/>
<reference evidence="3" key="1">
    <citation type="submission" date="2016-10" db="EMBL/GenBank/DDBJ databases">
        <authorList>
            <person name="Varghese N."/>
            <person name="Submissions S."/>
        </authorList>
    </citation>
    <scope>NUCLEOTIDE SEQUENCE [LARGE SCALE GENOMIC DNA]</scope>
    <source>
        <strain evidence="3">CGMCC 1.10783</strain>
    </source>
</reference>
<dbReference type="InterPro" id="IPR011723">
    <property type="entry name" value="Znf/thioredoxin_put"/>
</dbReference>
<organism evidence="2 3">
    <name type="scientific">Arthrobacter cupressi</name>
    <dbReference type="NCBI Taxonomy" id="1045773"/>
    <lineage>
        <taxon>Bacteria</taxon>
        <taxon>Bacillati</taxon>
        <taxon>Actinomycetota</taxon>
        <taxon>Actinomycetes</taxon>
        <taxon>Micrococcales</taxon>
        <taxon>Micrococcaceae</taxon>
        <taxon>Arthrobacter</taxon>
    </lineage>
</organism>